<sequence>MFAIYKLQSWLKRRTWFVNKADREDENNRGRRSMEIPTPFIDRVATPTLPAVKGVSTRDQLLSVRTRTTEMPGQMAGVDILDPQHSAVTSSDGPPSYNTL</sequence>
<dbReference type="EMBL" id="MU157961">
    <property type="protein sequence ID" value="KAF9522097.1"/>
    <property type="molecule type" value="Genomic_DNA"/>
</dbReference>
<proteinExistence type="predicted"/>
<accession>A0A9P6E409</accession>
<reference evidence="2" key="1">
    <citation type="submission" date="2020-11" db="EMBL/GenBank/DDBJ databases">
        <authorList>
            <consortium name="DOE Joint Genome Institute"/>
            <person name="Ahrendt S."/>
            <person name="Riley R."/>
            <person name="Andreopoulos W."/>
            <person name="Labutti K."/>
            <person name="Pangilinan J."/>
            <person name="Ruiz-Duenas F.J."/>
            <person name="Barrasa J.M."/>
            <person name="Sanchez-Garcia M."/>
            <person name="Camarero S."/>
            <person name="Miyauchi S."/>
            <person name="Serrano A."/>
            <person name="Linde D."/>
            <person name="Babiker R."/>
            <person name="Drula E."/>
            <person name="Ayuso-Fernandez I."/>
            <person name="Pacheco R."/>
            <person name="Padilla G."/>
            <person name="Ferreira P."/>
            <person name="Barriuso J."/>
            <person name="Kellner H."/>
            <person name="Castanera R."/>
            <person name="Alfaro M."/>
            <person name="Ramirez L."/>
            <person name="Pisabarro A.G."/>
            <person name="Kuo A."/>
            <person name="Tritt A."/>
            <person name="Lipzen A."/>
            <person name="He G."/>
            <person name="Yan M."/>
            <person name="Ng V."/>
            <person name="Cullen D."/>
            <person name="Martin F."/>
            <person name="Rosso M.-N."/>
            <person name="Henrissat B."/>
            <person name="Hibbett D."/>
            <person name="Martinez A.T."/>
            <person name="Grigoriev I.V."/>
        </authorList>
    </citation>
    <scope>NUCLEOTIDE SEQUENCE</scope>
    <source>
        <strain evidence="2">CBS 506.95</strain>
    </source>
</reference>
<name>A0A9P6E409_9AGAR</name>
<feature type="region of interest" description="Disordered" evidence="1">
    <location>
        <begin position="73"/>
        <end position="100"/>
    </location>
</feature>
<dbReference type="AlphaFoldDB" id="A0A9P6E409"/>
<gene>
    <name evidence="2" type="ORF">CPB83DRAFT_840745</name>
</gene>
<comment type="caution">
    <text evidence="2">The sequence shown here is derived from an EMBL/GenBank/DDBJ whole genome shotgun (WGS) entry which is preliminary data.</text>
</comment>
<evidence type="ECO:0000256" key="1">
    <source>
        <dbReference type="SAM" id="MobiDB-lite"/>
    </source>
</evidence>
<evidence type="ECO:0000313" key="2">
    <source>
        <dbReference type="EMBL" id="KAF9522097.1"/>
    </source>
</evidence>
<dbReference type="Proteomes" id="UP000807306">
    <property type="component" value="Unassembled WGS sequence"/>
</dbReference>
<protein>
    <submittedName>
        <fullName evidence="2">Uncharacterized protein</fullName>
    </submittedName>
</protein>
<keyword evidence="3" id="KW-1185">Reference proteome</keyword>
<evidence type="ECO:0000313" key="3">
    <source>
        <dbReference type="Proteomes" id="UP000807306"/>
    </source>
</evidence>
<organism evidence="2 3">
    <name type="scientific">Crepidotus variabilis</name>
    <dbReference type="NCBI Taxonomy" id="179855"/>
    <lineage>
        <taxon>Eukaryota</taxon>
        <taxon>Fungi</taxon>
        <taxon>Dikarya</taxon>
        <taxon>Basidiomycota</taxon>
        <taxon>Agaricomycotina</taxon>
        <taxon>Agaricomycetes</taxon>
        <taxon>Agaricomycetidae</taxon>
        <taxon>Agaricales</taxon>
        <taxon>Agaricineae</taxon>
        <taxon>Crepidotaceae</taxon>
        <taxon>Crepidotus</taxon>
    </lineage>
</organism>
<feature type="compositionally biased region" description="Polar residues" evidence="1">
    <location>
        <begin position="86"/>
        <end position="100"/>
    </location>
</feature>